<proteinExistence type="predicted"/>
<evidence type="ECO:0000313" key="3">
    <source>
        <dbReference type="Proteomes" id="UP001597362"/>
    </source>
</evidence>
<feature type="transmembrane region" description="Helical" evidence="1">
    <location>
        <begin position="38"/>
        <end position="59"/>
    </location>
</feature>
<gene>
    <name evidence="2" type="ORF">ACFSJH_03845</name>
</gene>
<reference evidence="3" key="1">
    <citation type="journal article" date="2019" name="Int. J. Syst. Evol. Microbiol.">
        <title>The Global Catalogue of Microorganisms (GCM) 10K type strain sequencing project: providing services to taxonomists for standard genome sequencing and annotation.</title>
        <authorList>
            <consortium name="The Broad Institute Genomics Platform"/>
            <consortium name="The Broad Institute Genome Sequencing Center for Infectious Disease"/>
            <person name="Wu L."/>
            <person name="Ma J."/>
        </authorList>
    </citation>
    <scope>NUCLEOTIDE SEQUENCE [LARGE SCALE GENOMIC DNA]</scope>
    <source>
        <strain evidence="3">GH52</strain>
    </source>
</reference>
<comment type="caution">
    <text evidence="2">The sequence shown here is derived from an EMBL/GenBank/DDBJ whole genome shotgun (WGS) entry which is preliminary data.</text>
</comment>
<dbReference type="Proteomes" id="UP001597362">
    <property type="component" value="Unassembled WGS sequence"/>
</dbReference>
<evidence type="ECO:0000313" key="2">
    <source>
        <dbReference type="EMBL" id="MFD2114873.1"/>
    </source>
</evidence>
<dbReference type="RefSeq" id="WP_377769897.1">
    <property type="nucleotide sequence ID" value="NZ_JBHUHO010000010.1"/>
</dbReference>
<feature type="transmembrane region" description="Helical" evidence="1">
    <location>
        <begin position="7"/>
        <end position="26"/>
    </location>
</feature>
<keyword evidence="3" id="KW-1185">Reference proteome</keyword>
<sequence length="136" mass="15399">MKIRLTVIEYLGIIGLLIYFITIVVRRYEIIDNSNFNLFWFAPNFGGAWFTTALIKQFFSPVGTNKPISSIVFSIKSYAIICFGVVILAIINEYAYLLNTSGAFDIVDVIATIVAQILIFTLPIIRKEKCLVEYAE</sequence>
<feature type="transmembrane region" description="Helical" evidence="1">
    <location>
        <begin position="103"/>
        <end position="125"/>
    </location>
</feature>
<evidence type="ECO:0000256" key="1">
    <source>
        <dbReference type="SAM" id="Phobius"/>
    </source>
</evidence>
<dbReference type="EMBL" id="JBHUHO010000010">
    <property type="protein sequence ID" value="MFD2114873.1"/>
    <property type="molecule type" value="Genomic_DNA"/>
</dbReference>
<keyword evidence="1" id="KW-0812">Transmembrane</keyword>
<organism evidence="2 3">
    <name type="scientific">Paenibacillus yanchengensis</name>
    <dbReference type="NCBI Taxonomy" id="2035833"/>
    <lineage>
        <taxon>Bacteria</taxon>
        <taxon>Bacillati</taxon>
        <taxon>Bacillota</taxon>
        <taxon>Bacilli</taxon>
        <taxon>Bacillales</taxon>
        <taxon>Paenibacillaceae</taxon>
        <taxon>Paenibacillus</taxon>
    </lineage>
</organism>
<protein>
    <submittedName>
        <fullName evidence="2">Uncharacterized protein</fullName>
    </submittedName>
</protein>
<name>A0ABW4YGS6_9BACL</name>
<accession>A0ABW4YGS6</accession>
<feature type="transmembrane region" description="Helical" evidence="1">
    <location>
        <begin position="71"/>
        <end position="91"/>
    </location>
</feature>
<keyword evidence="1" id="KW-1133">Transmembrane helix</keyword>
<keyword evidence="1" id="KW-0472">Membrane</keyword>